<proteinExistence type="predicted"/>
<dbReference type="Proteomes" id="UP001160148">
    <property type="component" value="Unassembled WGS sequence"/>
</dbReference>
<evidence type="ECO:0000313" key="2">
    <source>
        <dbReference type="Proteomes" id="UP001160148"/>
    </source>
</evidence>
<dbReference type="EMBL" id="CARXXK010000001">
    <property type="protein sequence ID" value="CAI6343263.1"/>
    <property type="molecule type" value="Genomic_DNA"/>
</dbReference>
<reference evidence="1 2" key="1">
    <citation type="submission" date="2023-01" db="EMBL/GenBank/DDBJ databases">
        <authorList>
            <person name="Whitehead M."/>
        </authorList>
    </citation>
    <scope>NUCLEOTIDE SEQUENCE [LARGE SCALE GENOMIC DNA]</scope>
</reference>
<keyword evidence="2" id="KW-1185">Reference proteome</keyword>
<evidence type="ECO:0000313" key="1">
    <source>
        <dbReference type="EMBL" id="CAI6343263.1"/>
    </source>
</evidence>
<accession>A0AAV0VGG9</accession>
<dbReference type="AlphaFoldDB" id="A0AAV0VGG9"/>
<organism evidence="1 2">
    <name type="scientific">Macrosiphum euphorbiae</name>
    <name type="common">potato aphid</name>
    <dbReference type="NCBI Taxonomy" id="13131"/>
    <lineage>
        <taxon>Eukaryota</taxon>
        <taxon>Metazoa</taxon>
        <taxon>Ecdysozoa</taxon>
        <taxon>Arthropoda</taxon>
        <taxon>Hexapoda</taxon>
        <taxon>Insecta</taxon>
        <taxon>Pterygota</taxon>
        <taxon>Neoptera</taxon>
        <taxon>Paraneoptera</taxon>
        <taxon>Hemiptera</taxon>
        <taxon>Sternorrhyncha</taxon>
        <taxon>Aphidomorpha</taxon>
        <taxon>Aphidoidea</taxon>
        <taxon>Aphididae</taxon>
        <taxon>Macrosiphini</taxon>
        <taxon>Macrosiphum</taxon>
    </lineage>
</organism>
<gene>
    <name evidence="1" type="ORF">MEUPH1_LOCUS552</name>
</gene>
<protein>
    <submittedName>
        <fullName evidence="1">Uncharacterized protein</fullName>
    </submittedName>
</protein>
<comment type="caution">
    <text evidence="1">The sequence shown here is derived from an EMBL/GenBank/DDBJ whole genome shotgun (WGS) entry which is preliminary data.</text>
</comment>
<sequence>MAPANPRTLDELVIPAEYKTTIDGKPFLLYDSNDEKSGKPRILIYSIEENLNLMTNCNNWYADGTFSSAPSIFYQLYTIHGIQYSNVLPFLFTKLEAVQSTTLRQITGLDWYVSNDTIRASLKIPSLKDHLS</sequence>
<name>A0AAV0VGG9_9HEMI</name>